<feature type="signal peptide" evidence="8">
    <location>
        <begin position="1"/>
        <end position="21"/>
    </location>
</feature>
<dbReference type="PANTHER" id="PTHR47967:SF69">
    <property type="entry name" value="ASPARTIC PROTEINASE NANA, CHLOROPLAST"/>
    <property type="match status" value="1"/>
</dbReference>
<dbReference type="InParanoid" id="A0A7J7BVH7"/>
<keyword evidence="5" id="KW-0325">Glycoprotein</keyword>
<keyword evidence="2 7" id="KW-0645">Protease</keyword>
<dbReference type="InterPro" id="IPR032861">
    <property type="entry name" value="TAXi_N"/>
</dbReference>
<dbReference type="Gene3D" id="2.40.70.10">
    <property type="entry name" value="Acid Proteases"/>
    <property type="match status" value="2"/>
</dbReference>
<dbReference type="Proteomes" id="UP000593562">
    <property type="component" value="Unassembled WGS sequence"/>
</dbReference>
<dbReference type="InterPro" id="IPR051708">
    <property type="entry name" value="Plant_Aspart_Prot_A1"/>
</dbReference>
<keyword evidence="8" id="KW-0732">Signal</keyword>
<dbReference type="CDD" id="cd05476">
    <property type="entry name" value="pepsin_A_like_plant"/>
    <property type="match status" value="1"/>
</dbReference>
<dbReference type="EMBL" id="JAAARO010000023">
    <property type="protein sequence ID" value="KAF5725546.1"/>
    <property type="molecule type" value="Genomic_DNA"/>
</dbReference>
<evidence type="ECO:0000256" key="5">
    <source>
        <dbReference type="ARBA" id="ARBA00023180"/>
    </source>
</evidence>
<comment type="similarity">
    <text evidence="1 7">Belongs to the peptidase A1 family.</text>
</comment>
<evidence type="ECO:0000256" key="1">
    <source>
        <dbReference type="ARBA" id="ARBA00007447"/>
    </source>
</evidence>
<protein>
    <recommendedName>
        <fullName evidence="9">Peptidase A1 domain-containing protein</fullName>
    </recommendedName>
</protein>
<comment type="caution">
    <text evidence="10">The sequence shown here is derived from an EMBL/GenBank/DDBJ whole genome shotgun (WGS) entry which is preliminary data.</text>
</comment>
<feature type="domain" description="Peptidase A1" evidence="9">
    <location>
        <begin position="106"/>
        <end position="460"/>
    </location>
</feature>
<dbReference type="PANTHER" id="PTHR47967">
    <property type="entry name" value="OS07G0603500 PROTEIN-RELATED"/>
    <property type="match status" value="1"/>
</dbReference>
<dbReference type="InterPro" id="IPR034161">
    <property type="entry name" value="Pepsin-like_plant"/>
</dbReference>
<evidence type="ECO:0000256" key="8">
    <source>
        <dbReference type="SAM" id="SignalP"/>
    </source>
</evidence>
<evidence type="ECO:0000256" key="7">
    <source>
        <dbReference type="RuleBase" id="RU000454"/>
    </source>
</evidence>
<dbReference type="InterPro" id="IPR021109">
    <property type="entry name" value="Peptidase_aspartic_dom_sf"/>
</dbReference>
<evidence type="ECO:0000256" key="6">
    <source>
        <dbReference type="PIRSR" id="PIRSR601461-1"/>
    </source>
</evidence>
<dbReference type="GO" id="GO:0006508">
    <property type="term" value="P:proteolysis"/>
    <property type="evidence" value="ECO:0007669"/>
    <property type="project" value="UniProtKB-KW"/>
</dbReference>
<dbReference type="InterPro" id="IPR033121">
    <property type="entry name" value="PEPTIDASE_A1"/>
</dbReference>
<feature type="chain" id="PRO_5029446713" description="Peptidase A1 domain-containing protein" evidence="8">
    <location>
        <begin position="22"/>
        <end position="476"/>
    </location>
</feature>
<proteinExistence type="inferred from homology"/>
<dbReference type="PROSITE" id="PS00141">
    <property type="entry name" value="ASP_PROTEASE"/>
    <property type="match status" value="1"/>
</dbReference>
<dbReference type="PRINTS" id="PR00792">
    <property type="entry name" value="PEPSIN"/>
</dbReference>
<dbReference type="InterPro" id="IPR001969">
    <property type="entry name" value="Aspartic_peptidase_AS"/>
</dbReference>
<reference evidence="10 11" key="1">
    <citation type="journal article" date="2020" name="Nat. Commun.">
        <title>Genome of Tripterygium wilfordii and identification of cytochrome P450 involved in triptolide biosynthesis.</title>
        <authorList>
            <person name="Tu L."/>
            <person name="Su P."/>
            <person name="Zhang Z."/>
            <person name="Gao L."/>
            <person name="Wang J."/>
            <person name="Hu T."/>
            <person name="Zhou J."/>
            <person name="Zhang Y."/>
            <person name="Zhao Y."/>
            <person name="Liu Y."/>
            <person name="Song Y."/>
            <person name="Tong Y."/>
            <person name="Lu Y."/>
            <person name="Yang J."/>
            <person name="Xu C."/>
            <person name="Jia M."/>
            <person name="Peters R.J."/>
            <person name="Huang L."/>
            <person name="Gao W."/>
        </authorList>
    </citation>
    <scope>NUCLEOTIDE SEQUENCE [LARGE SCALE GENOMIC DNA]</scope>
    <source>
        <strain evidence="11">cv. XIE 37</strain>
        <tissue evidence="10">Leaf</tissue>
    </source>
</reference>
<keyword evidence="4 7" id="KW-0378">Hydrolase</keyword>
<name>A0A7J7BVH7_TRIWF</name>
<evidence type="ECO:0000313" key="11">
    <source>
        <dbReference type="Proteomes" id="UP000593562"/>
    </source>
</evidence>
<evidence type="ECO:0000313" key="10">
    <source>
        <dbReference type="EMBL" id="KAF5725546.1"/>
    </source>
</evidence>
<evidence type="ECO:0000256" key="3">
    <source>
        <dbReference type="ARBA" id="ARBA00022750"/>
    </source>
</evidence>
<dbReference type="AlphaFoldDB" id="A0A7J7BVH7"/>
<sequence>MNASGSLLWFFILLFSIKVLSKTTGPVEVMIHRDLPHISGTSSKSPDRIKQLIENDNARQKIMQHRLSRGRMATEVDRSDEVLMPKYASLAAIPMRSAADYGMGQYFVSFRVGTPPQKFVLIADTGSDVTWMNCHYACTQSVCPDKRPNIGRIFHARQSPSFKTIPCSSDTCKIDLARSFSLTKCHQPDAPCAYDYRYADGSSSMGFFGTETVTVGLHNRHKVRLHDVLIGCTQWMNGTFHDSDGVMGLGYNTHSFAVKVAEKFGNMFSYCLVDHLSFSNVSNFLSFGRPKEGPFEKMKYTELLLGVVDPFYAVKLSGISIGGEMLNIPPEVWEVDVERGTILDSGSSLTMLTYPAYDTVMAAFEVRLTKIERKKLVNGPPLEFCFESEGYWKKKFPKFAFHFVNGAQFKAPVKNYVFEVAPGVSCLGFLPTPGHTVIGNIMQQNHLWEFDLANNRLGFMRSTCTYTSLVKDTAKA</sequence>
<organism evidence="10 11">
    <name type="scientific">Tripterygium wilfordii</name>
    <name type="common">Thunder God vine</name>
    <dbReference type="NCBI Taxonomy" id="458696"/>
    <lineage>
        <taxon>Eukaryota</taxon>
        <taxon>Viridiplantae</taxon>
        <taxon>Streptophyta</taxon>
        <taxon>Embryophyta</taxon>
        <taxon>Tracheophyta</taxon>
        <taxon>Spermatophyta</taxon>
        <taxon>Magnoliopsida</taxon>
        <taxon>eudicotyledons</taxon>
        <taxon>Gunneridae</taxon>
        <taxon>Pentapetalae</taxon>
        <taxon>rosids</taxon>
        <taxon>fabids</taxon>
        <taxon>Celastrales</taxon>
        <taxon>Celastraceae</taxon>
        <taxon>Tripterygium</taxon>
    </lineage>
</organism>
<evidence type="ECO:0000256" key="2">
    <source>
        <dbReference type="ARBA" id="ARBA00022670"/>
    </source>
</evidence>
<accession>A0A7J7BVH7</accession>
<dbReference type="SUPFAM" id="SSF50630">
    <property type="entry name" value="Acid proteases"/>
    <property type="match status" value="1"/>
</dbReference>
<evidence type="ECO:0000256" key="4">
    <source>
        <dbReference type="ARBA" id="ARBA00022801"/>
    </source>
</evidence>
<gene>
    <name evidence="10" type="ORF">HS088_TW23G00270</name>
</gene>
<dbReference type="FunFam" id="2.40.70.10:FF:000033">
    <property type="entry name" value="Aspartyl protease family protein"/>
    <property type="match status" value="1"/>
</dbReference>
<dbReference type="PROSITE" id="PS51767">
    <property type="entry name" value="PEPTIDASE_A1"/>
    <property type="match status" value="1"/>
</dbReference>
<feature type="active site" evidence="6">
    <location>
        <position position="124"/>
    </location>
</feature>
<dbReference type="InterPro" id="IPR032799">
    <property type="entry name" value="TAXi_C"/>
</dbReference>
<dbReference type="Pfam" id="PF14541">
    <property type="entry name" value="TAXi_C"/>
    <property type="match status" value="1"/>
</dbReference>
<feature type="active site" evidence="6">
    <location>
        <position position="344"/>
    </location>
</feature>
<keyword evidence="3 7" id="KW-0064">Aspartyl protease</keyword>
<evidence type="ECO:0000259" key="9">
    <source>
        <dbReference type="PROSITE" id="PS51767"/>
    </source>
</evidence>
<keyword evidence="11" id="KW-1185">Reference proteome</keyword>
<dbReference type="InterPro" id="IPR001461">
    <property type="entry name" value="Aspartic_peptidase_A1"/>
</dbReference>
<dbReference type="GO" id="GO:0004190">
    <property type="term" value="F:aspartic-type endopeptidase activity"/>
    <property type="evidence" value="ECO:0007669"/>
    <property type="project" value="UniProtKB-KW"/>
</dbReference>
<dbReference type="Pfam" id="PF14543">
    <property type="entry name" value="TAXi_N"/>
    <property type="match status" value="1"/>
</dbReference>